<keyword evidence="3" id="KW-0677">Repeat</keyword>
<dbReference type="KEGG" id="sari:H5J25_17050"/>
<evidence type="ECO:0000313" key="5">
    <source>
        <dbReference type="EMBL" id="QQV77036.1"/>
    </source>
</evidence>
<dbReference type="InterPro" id="IPR018357">
    <property type="entry name" value="Hexapep_transf_CS"/>
</dbReference>
<keyword evidence="6" id="KW-1185">Reference proteome</keyword>
<evidence type="ECO:0000256" key="4">
    <source>
        <dbReference type="ARBA" id="ARBA00023315"/>
    </source>
</evidence>
<evidence type="ECO:0000256" key="2">
    <source>
        <dbReference type="ARBA" id="ARBA00022679"/>
    </source>
</evidence>
<sequence>MFTSVQDFSQSHKVRIGVDVAFGFAGAKETLLEAPVSIRNGIYDVDFVGAYSYIGGRETLIRHVSTIGRFCSIASNVVSGQVEHPTDFLSASPVLTGFDEFGDLDDFYNGNRPMVDKAIAALSTSMSNRIEKITIGNDVWIGEGVFIRRGVKIGDGAVIASRSVVTKDVPPYAIVGGVPAKVIRLRFDCKVIDALIGLQWWNYGLSAIKGADFTDVHQAIPVIERNIASGDAQLYSGTLIKIGEDGQATAWRYSREQNALLPHG</sequence>
<dbReference type="RefSeq" id="WP_225883208.1">
    <property type="nucleotide sequence ID" value="NZ_CP061035.1"/>
</dbReference>
<dbReference type="GO" id="GO:0016746">
    <property type="term" value="F:acyltransferase activity"/>
    <property type="evidence" value="ECO:0007669"/>
    <property type="project" value="UniProtKB-KW"/>
</dbReference>
<proteinExistence type="inferred from homology"/>
<gene>
    <name evidence="5" type="ORF">H5J25_17050</name>
</gene>
<dbReference type="InterPro" id="IPR011004">
    <property type="entry name" value="Trimer_LpxA-like_sf"/>
</dbReference>
<name>A0A974S414_9SPHN</name>
<dbReference type="Pfam" id="PF00132">
    <property type="entry name" value="Hexapep"/>
    <property type="match status" value="1"/>
</dbReference>
<dbReference type="PANTHER" id="PTHR43300:SF11">
    <property type="entry name" value="ACETYLTRANSFERASE RV3034C-RELATED"/>
    <property type="match status" value="1"/>
</dbReference>
<dbReference type="CDD" id="cd03349">
    <property type="entry name" value="LbH_XAT"/>
    <property type="match status" value="1"/>
</dbReference>
<dbReference type="SUPFAM" id="SSF51161">
    <property type="entry name" value="Trimeric LpxA-like enzymes"/>
    <property type="match status" value="1"/>
</dbReference>
<keyword evidence="4" id="KW-0012">Acyltransferase</keyword>
<comment type="similarity">
    <text evidence="1">Belongs to the transferase hexapeptide repeat family.</text>
</comment>
<dbReference type="PANTHER" id="PTHR43300">
    <property type="entry name" value="ACETYLTRANSFERASE"/>
    <property type="match status" value="1"/>
</dbReference>
<dbReference type="EMBL" id="CP061035">
    <property type="protein sequence ID" value="QQV77036.1"/>
    <property type="molecule type" value="Genomic_DNA"/>
</dbReference>
<evidence type="ECO:0000313" key="6">
    <source>
        <dbReference type="Proteomes" id="UP000595894"/>
    </source>
</evidence>
<keyword evidence="2" id="KW-0808">Transferase</keyword>
<dbReference type="InterPro" id="IPR001451">
    <property type="entry name" value="Hexapep"/>
</dbReference>
<dbReference type="InterPro" id="IPR050179">
    <property type="entry name" value="Trans_hexapeptide_repeat"/>
</dbReference>
<evidence type="ECO:0000256" key="3">
    <source>
        <dbReference type="ARBA" id="ARBA00022737"/>
    </source>
</evidence>
<protein>
    <submittedName>
        <fullName evidence="5">CatB-related O-acetyltransferase</fullName>
    </submittedName>
</protein>
<organism evidence="5 6">
    <name type="scientific">Sphingomonas aliaeris</name>
    <dbReference type="NCBI Taxonomy" id="2759526"/>
    <lineage>
        <taxon>Bacteria</taxon>
        <taxon>Pseudomonadati</taxon>
        <taxon>Pseudomonadota</taxon>
        <taxon>Alphaproteobacteria</taxon>
        <taxon>Sphingomonadales</taxon>
        <taxon>Sphingomonadaceae</taxon>
        <taxon>Sphingomonas</taxon>
    </lineage>
</organism>
<reference evidence="6" key="1">
    <citation type="submission" date="2020-09" db="EMBL/GenBank/DDBJ databases">
        <title>Sphingomonas sp., a new species isolated from pork steak.</title>
        <authorList>
            <person name="Heidler von Heilborn D."/>
        </authorList>
    </citation>
    <scope>NUCLEOTIDE SEQUENCE [LARGE SCALE GENOMIC DNA]</scope>
</reference>
<dbReference type="PROSITE" id="PS00101">
    <property type="entry name" value="HEXAPEP_TRANSFERASES"/>
    <property type="match status" value="1"/>
</dbReference>
<dbReference type="Gene3D" id="2.160.10.10">
    <property type="entry name" value="Hexapeptide repeat proteins"/>
    <property type="match status" value="1"/>
</dbReference>
<accession>A0A974S414</accession>
<evidence type="ECO:0000256" key="1">
    <source>
        <dbReference type="ARBA" id="ARBA00007274"/>
    </source>
</evidence>
<dbReference type="AlphaFoldDB" id="A0A974S414"/>
<dbReference type="Proteomes" id="UP000595894">
    <property type="component" value="Chromosome"/>
</dbReference>